<keyword evidence="5" id="KW-1185">Reference proteome</keyword>
<proteinExistence type="inferred from homology"/>
<dbReference type="PANTHER" id="PTHR34295">
    <property type="entry name" value="BIOTIN TRANSPORTER BIOY"/>
    <property type="match status" value="1"/>
</dbReference>
<organism evidence="4 5">
    <name type="scientific">Leifsonia stereocauli</name>
    <dbReference type="NCBI Taxonomy" id="3134136"/>
    <lineage>
        <taxon>Bacteria</taxon>
        <taxon>Bacillati</taxon>
        <taxon>Actinomycetota</taxon>
        <taxon>Actinomycetes</taxon>
        <taxon>Micrococcales</taxon>
        <taxon>Microbacteriaceae</taxon>
        <taxon>Leifsonia</taxon>
    </lineage>
</organism>
<keyword evidence="2" id="KW-1003">Cell membrane</keyword>
<dbReference type="PIRSF" id="PIRSF016661">
    <property type="entry name" value="BioY"/>
    <property type="match status" value="1"/>
</dbReference>
<feature type="transmembrane region" description="Helical" evidence="3">
    <location>
        <begin position="12"/>
        <end position="30"/>
    </location>
</feature>
<reference evidence="4 5" key="1">
    <citation type="submission" date="2024-03" db="EMBL/GenBank/DDBJ databases">
        <title>YIM 134122 draft genome.</title>
        <authorList>
            <person name="Zuo S."/>
            <person name="Xiong L."/>
        </authorList>
    </citation>
    <scope>NUCLEOTIDE SEQUENCE [LARGE SCALE GENOMIC DNA]</scope>
    <source>
        <strain evidence="4 5">YIM 134122</strain>
    </source>
</reference>
<keyword evidence="2" id="KW-0813">Transport</keyword>
<keyword evidence="3" id="KW-1133">Transmembrane helix</keyword>
<feature type="transmembrane region" description="Helical" evidence="3">
    <location>
        <begin position="120"/>
        <end position="142"/>
    </location>
</feature>
<dbReference type="EMBL" id="JBCLVG010000001">
    <property type="protein sequence ID" value="MEN1945504.1"/>
    <property type="molecule type" value="Genomic_DNA"/>
</dbReference>
<name>A0ABU9W0H6_9MICO</name>
<dbReference type="RefSeq" id="WP_342111673.1">
    <property type="nucleotide sequence ID" value="NZ_JBCAUN010000001.1"/>
</dbReference>
<feature type="transmembrane region" description="Helical" evidence="3">
    <location>
        <begin position="148"/>
        <end position="168"/>
    </location>
</feature>
<evidence type="ECO:0000256" key="1">
    <source>
        <dbReference type="ARBA" id="ARBA00010692"/>
    </source>
</evidence>
<comment type="caution">
    <text evidence="4">The sequence shown here is derived from an EMBL/GenBank/DDBJ whole genome shotgun (WGS) entry which is preliminary data.</text>
</comment>
<comment type="subcellular location">
    <subcellularLocation>
        <location evidence="2">Cell membrane</location>
        <topology evidence="2">Multi-pass membrane protein</topology>
    </subcellularLocation>
</comment>
<feature type="transmembrane region" description="Helical" evidence="3">
    <location>
        <begin position="60"/>
        <end position="77"/>
    </location>
</feature>
<dbReference type="Pfam" id="PF02632">
    <property type="entry name" value="BioY"/>
    <property type="match status" value="1"/>
</dbReference>
<evidence type="ECO:0000256" key="2">
    <source>
        <dbReference type="PIRNR" id="PIRNR016661"/>
    </source>
</evidence>
<comment type="similarity">
    <text evidence="1 2">Belongs to the BioY family.</text>
</comment>
<dbReference type="Proteomes" id="UP001425155">
    <property type="component" value="Unassembled WGS sequence"/>
</dbReference>
<evidence type="ECO:0000256" key="3">
    <source>
        <dbReference type="SAM" id="Phobius"/>
    </source>
</evidence>
<feature type="transmembrane region" description="Helical" evidence="3">
    <location>
        <begin position="83"/>
        <end position="108"/>
    </location>
</feature>
<dbReference type="Gene3D" id="1.10.1760.20">
    <property type="match status" value="1"/>
</dbReference>
<keyword evidence="2 3" id="KW-0472">Membrane</keyword>
<sequence length="207" mass="20992">MASARISARDLAQIAVFAALIAALTLPGAIPTGALGLPITLQTLGVLLAGAIIGPKKGTLAVVVYVALGAIGLPIYAGGTGGLGILFGPTGGFLFGFILCAFVVGWLTARLLPRYPFWPALALTAVGGILSVYLIGVPWLAVTTGTPIVAAAISMVAFLPGDLIKVLVTVSVAKAVHRAWPGLITPRPWGRKRDGSSTDATTEAVDA</sequence>
<protein>
    <recommendedName>
        <fullName evidence="2">Biotin transporter</fullName>
    </recommendedName>
</protein>
<gene>
    <name evidence="4" type="ORF">WJX64_03000</name>
</gene>
<dbReference type="PANTHER" id="PTHR34295:SF1">
    <property type="entry name" value="BIOTIN TRANSPORTER BIOY"/>
    <property type="match status" value="1"/>
</dbReference>
<keyword evidence="3" id="KW-0812">Transmembrane</keyword>
<evidence type="ECO:0000313" key="5">
    <source>
        <dbReference type="Proteomes" id="UP001425155"/>
    </source>
</evidence>
<dbReference type="InterPro" id="IPR003784">
    <property type="entry name" value="BioY"/>
</dbReference>
<accession>A0ABU9W0H6</accession>
<evidence type="ECO:0000313" key="4">
    <source>
        <dbReference type="EMBL" id="MEN1945504.1"/>
    </source>
</evidence>